<dbReference type="Pfam" id="PF03006">
    <property type="entry name" value="HlyIII"/>
    <property type="match status" value="1"/>
</dbReference>
<dbReference type="Proteomes" id="UP000695000">
    <property type="component" value="Unplaced"/>
</dbReference>
<feature type="transmembrane region" description="Helical" evidence="7">
    <location>
        <begin position="244"/>
        <end position="262"/>
    </location>
</feature>
<evidence type="ECO:0000313" key="8">
    <source>
        <dbReference type="Proteomes" id="UP000695000"/>
    </source>
</evidence>
<keyword evidence="8" id="KW-1185">Reference proteome</keyword>
<proteinExistence type="inferred from homology"/>
<protein>
    <submittedName>
        <fullName evidence="9">Monocyte to macrophage differentiation factor 2 isoform X1</fullName>
    </submittedName>
</protein>
<dbReference type="NCBIfam" id="TIGR01065">
    <property type="entry name" value="hlyIII"/>
    <property type="match status" value="1"/>
</dbReference>
<evidence type="ECO:0000256" key="3">
    <source>
        <dbReference type="ARBA" id="ARBA00022475"/>
    </source>
</evidence>
<accession>A0ABM1M9P0</accession>
<dbReference type="PANTHER" id="PTHR20855:SF3">
    <property type="entry name" value="LD03007P"/>
    <property type="match status" value="1"/>
</dbReference>
<feature type="transmembrane region" description="Helical" evidence="7">
    <location>
        <begin position="164"/>
        <end position="183"/>
    </location>
</feature>
<dbReference type="PANTHER" id="PTHR20855">
    <property type="entry name" value="ADIPOR/PROGESTIN RECEPTOR-RELATED"/>
    <property type="match status" value="1"/>
</dbReference>
<feature type="transmembrane region" description="Helical" evidence="7">
    <location>
        <begin position="128"/>
        <end position="152"/>
    </location>
</feature>
<dbReference type="GeneID" id="108558777"/>
<comment type="similarity">
    <text evidence="2">Belongs to the ADIPOR family.</text>
</comment>
<name>A0ABM1M9P0_NICVS</name>
<evidence type="ECO:0000256" key="4">
    <source>
        <dbReference type="ARBA" id="ARBA00022692"/>
    </source>
</evidence>
<evidence type="ECO:0000256" key="2">
    <source>
        <dbReference type="ARBA" id="ARBA00007018"/>
    </source>
</evidence>
<keyword evidence="5 7" id="KW-1133">Transmembrane helix</keyword>
<reference evidence="9" key="1">
    <citation type="submission" date="2025-08" db="UniProtKB">
        <authorList>
            <consortium name="RefSeq"/>
        </authorList>
    </citation>
    <scope>IDENTIFICATION</scope>
    <source>
        <tissue evidence="9">Whole Larva</tissue>
    </source>
</reference>
<dbReference type="RefSeq" id="XP_017771290.1">
    <property type="nucleotide sequence ID" value="XM_017915801.1"/>
</dbReference>
<evidence type="ECO:0000256" key="7">
    <source>
        <dbReference type="SAM" id="Phobius"/>
    </source>
</evidence>
<dbReference type="InterPro" id="IPR005744">
    <property type="entry name" value="Hy-lIII"/>
</dbReference>
<comment type="subcellular location">
    <subcellularLocation>
        <location evidence="1">Cell membrane</location>
        <topology evidence="1">Multi-pass membrane protein</topology>
    </subcellularLocation>
</comment>
<sequence length="302" mass="34464">MELGGFFVCTVQCGSGICICVDFFFCMPFECTQPEDEERKNTEKKQCMLNNTSIFQQCLEITKKIVPQCSLKEVQWKNQKPKAREAYCPTEIEHIANVITHGVAIVPSILGTYELCYRSENFAQLISALLYGATLVFLFGVSTCFHCIFYRFQRGRWKDTLHRCDRAMIYIFIAGSYFPWLTVKALPTDGWASSMKWIVWLLASLGIIYQQVFHEKYKSLETIFYVIIGIFPSLPIIAESDFSGLTELKLGGIFYVVGIIFFKADGFIPCAHAIWHIFVIIAAGVHYFAILNHLYPDLPPST</sequence>
<feature type="transmembrane region" description="Helical" evidence="7">
    <location>
        <begin position="195"/>
        <end position="213"/>
    </location>
</feature>
<keyword evidence="6 7" id="KW-0472">Membrane</keyword>
<evidence type="ECO:0000256" key="6">
    <source>
        <dbReference type="ARBA" id="ARBA00023136"/>
    </source>
</evidence>
<evidence type="ECO:0000313" key="9">
    <source>
        <dbReference type="RefSeq" id="XP_017771290.1"/>
    </source>
</evidence>
<feature type="transmembrane region" description="Helical" evidence="7">
    <location>
        <begin position="274"/>
        <end position="295"/>
    </location>
</feature>
<feature type="transmembrane region" description="Helical" evidence="7">
    <location>
        <begin position="220"/>
        <end position="238"/>
    </location>
</feature>
<keyword evidence="4 7" id="KW-0812">Transmembrane</keyword>
<keyword evidence="3" id="KW-1003">Cell membrane</keyword>
<evidence type="ECO:0000256" key="1">
    <source>
        <dbReference type="ARBA" id="ARBA00004651"/>
    </source>
</evidence>
<gene>
    <name evidence="9" type="primary">LOC108558777</name>
</gene>
<evidence type="ECO:0000256" key="5">
    <source>
        <dbReference type="ARBA" id="ARBA00022989"/>
    </source>
</evidence>
<dbReference type="InterPro" id="IPR004254">
    <property type="entry name" value="AdipoR/HlyIII-related"/>
</dbReference>
<organism evidence="8 9">
    <name type="scientific">Nicrophorus vespilloides</name>
    <name type="common">Boreal carrion beetle</name>
    <dbReference type="NCBI Taxonomy" id="110193"/>
    <lineage>
        <taxon>Eukaryota</taxon>
        <taxon>Metazoa</taxon>
        <taxon>Ecdysozoa</taxon>
        <taxon>Arthropoda</taxon>
        <taxon>Hexapoda</taxon>
        <taxon>Insecta</taxon>
        <taxon>Pterygota</taxon>
        <taxon>Neoptera</taxon>
        <taxon>Endopterygota</taxon>
        <taxon>Coleoptera</taxon>
        <taxon>Polyphaga</taxon>
        <taxon>Staphyliniformia</taxon>
        <taxon>Silphidae</taxon>
        <taxon>Nicrophorinae</taxon>
        <taxon>Nicrophorus</taxon>
    </lineage>
</organism>